<sequence>EAWQIEGGLCLTYEMHIKIHGTQVQIRSTQVVMQVLGWASSSLPTSCIKPMDCELPFAKRRNMSSSRQQERGKDSSSSKSKGKGKEKVVLASTNSRGAIWFCVALVTIEEDIPRQDLKFEAKLCIASVCSCLMPSKNDQWVNIKAAILIVCIMTGVHVNFGAIVATQFQRKARKQGLSMPFPIINNQLCARAGVPYFPDERPSFAGVIDVEKKRDVDAPKRKRK</sequence>
<feature type="domain" description="Putative plant transposon protein" evidence="3">
    <location>
        <begin position="96"/>
        <end position="195"/>
    </location>
</feature>
<evidence type="ECO:0000259" key="3">
    <source>
        <dbReference type="Pfam" id="PF20167"/>
    </source>
</evidence>
<evidence type="ECO:0000313" key="4">
    <source>
        <dbReference type="EMBL" id="MCD7464923.1"/>
    </source>
</evidence>
<dbReference type="EMBL" id="JACEIK010001003">
    <property type="protein sequence ID" value="MCD7464923.1"/>
    <property type="molecule type" value="Genomic_DNA"/>
</dbReference>
<evidence type="ECO:0000256" key="1">
    <source>
        <dbReference type="SAM" id="MobiDB-lite"/>
    </source>
</evidence>
<dbReference type="InterPro" id="IPR046796">
    <property type="entry name" value="Transposase_32_dom"/>
</dbReference>
<feature type="non-terminal residue" evidence="4">
    <location>
        <position position="1"/>
    </location>
</feature>
<accession>A0ABS8T1G3</accession>
<reference evidence="4 5" key="1">
    <citation type="journal article" date="2021" name="BMC Genomics">
        <title>Datura genome reveals duplications of psychoactive alkaloid biosynthetic genes and high mutation rate following tissue culture.</title>
        <authorList>
            <person name="Rajewski A."/>
            <person name="Carter-House D."/>
            <person name="Stajich J."/>
            <person name="Litt A."/>
        </authorList>
    </citation>
    <scope>NUCLEOTIDE SEQUENCE [LARGE SCALE GENOMIC DNA]</scope>
    <source>
        <strain evidence="4">AR-01</strain>
    </source>
</reference>
<comment type="caution">
    <text evidence="4">The sequence shown here is derived from an EMBL/GenBank/DDBJ whole genome shotgun (WGS) entry which is preliminary data.</text>
</comment>
<feature type="region of interest" description="Disordered" evidence="1">
    <location>
        <begin position="61"/>
        <end position="86"/>
    </location>
</feature>
<keyword evidence="2" id="KW-0812">Transmembrane</keyword>
<keyword evidence="5" id="KW-1185">Reference proteome</keyword>
<keyword evidence="2" id="KW-1133">Transmembrane helix</keyword>
<evidence type="ECO:0000256" key="2">
    <source>
        <dbReference type="SAM" id="Phobius"/>
    </source>
</evidence>
<dbReference type="Pfam" id="PF20167">
    <property type="entry name" value="Transposase_32"/>
    <property type="match status" value="1"/>
</dbReference>
<organism evidence="4 5">
    <name type="scientific">Datura stramonium</name>
    <name type="common">Jimsonweed</name>
    <name type="synonym">Common thornapple</name>
    <dbReference type="NCBI Taxonomy" id="4076"/>
    <lineage>
        <taxon>Eukaryota</taxon>
        <taxon>Viridiplantae</taxon>
        <taxon>Streptophyta</taxon>
        <taxon>Embryophyta</taxon>
        <taxon>Tracheophyta</taxon>
        <taxon>Spermatophyta</taxon>
        <taxon>Magnoliopsida</taxon>
        <taxon>eudicotyledons</taxon>
        <taxon>Gunneridae</taxon>
        <taxon>Pentapetalae</taxon>
        <taxon>asterids</taxon>
        <taxon>lamiids</taxon>
        <taxon>Solanales</taxon>
        <taxon>Solanaceae</taxon>
        <taxon>Solanoideae</taxon>
        <taxon>Datureae</taxon>
        <taxon>Datura</taxon>
    </lineage>
</organism>
<proteinExistence type="predicted"/>
<keyword evidence="2" id="KW-0472">Membrane</keyword>
<name>A0ABS8T1G3_DATST</name>
<protein>
    <recommendedName>
        <fullName evidence="3">Putative plant transposon protein domain-containing protein</fullName>
    </recommendedName>
</protein>
<dbReference type="Proteomes" id="UP000823775">
    <property type="component" value="Unassembled WGS sequence"/>
</dbReference>
<feature type="transmembrane region" description="Helical" evidence="2">
    <location>
        <begin position="143"/>
        <end position="165"/>
    </location>
</feature>
<evidence type="ECO:0000313" key="5">
    <source>
        <dbReference type="Proteomes" id="UP000823775"/>
    </source>
</evidence>
<gene>
    <name evidence="4" type="ORF">HAX54_000211</name>
</gene>